<comment type="caution">
    <text evidence="3">The sequence shown here is derived from an EMBL/GenBank/DDBJ whole genome shotgun (WGS) entry which is preliminary data.</text>
</comment>
<keyword evidence="2" id="KW-0812">Transmembrane</keyword>
<feature type="region of interest" description="Disordered" evidence="1">
    <location>
        <begin position="222"/>
        <end position="252"/>
    </location>
</feature>
<evidence type="ECO:0000256" key="2">
    <source>
        <dbReference type="SAM" id="Phobius"/>
    </source>
</evidence>
<organism evidence="3 4">
    <name type="scientific">Nocardioides zeae</name>
    <dbReference type="NCBI Taxonomy" id="1457234"/>
    <lineage>
        <taxon>Bacteria</taxon>
        <taxon>Bacillati</taxon>
        <taxon>Actinomycetota</taxon>
        <taxon>Actinomycetes</taxon>
        <taxon>Propionibacteriales</taxon>
        <taxon>Nocardioidaceae</taxon>
        <taxon>Nocardioides</taxon>
    </lineage>
</organism>
<feature type="compositionally biased region" description="Low complexity" evidence="1">
    <location>
        <begin position="165"/>
        <end position="174"/>
    </location>
</feature>
<feature type="compositionally biased region" description="Low complexity" evidence="1">
    <location>
        <begin position="271"/>
        <end position="282"/>
    </location>
</feature>
<dbReference type="EMBL" id="JAUTAN010000001">
    <property type="protein sequence ID" value="MDQ1105173.1"/>
    <property type="molecule type" value="Genomic_DNA"/>
</dbReference>
<dbReference type="RefSeq" id="WP_307201152.1">
    <property type="nucleotide sequence ID" value="NZ_JAUTAN010000001.1"/>
</dbReference>
<keyword evidence="2" id="KW-0472">Membrane</keyword>
<proteinExistence type="predicted"/>
<feature type="transmembrane region" description="Helical" evidence="2">
    <location>
        <begin position="338"/>
        <end position="362"/>
    </location>
</feature>
<feature type="region of interest" description="Disordered" evidence="1">
    <location>
        <begin position="266"/>
        <end position="293"/>
    </location>
</feature>
<gene>
    <name evidence="3" type="ORF">QE405_002457</name>
</gene>
<evidence type="ECO:0000313" key="4">
    <source>
        <dbReference type="Proteomes" id="UP001239215"/>
    </source>
</evidence>
<name>A0AAJ1X131_9ACTN</name>
<evidence type="ECO:0000313" key="3">
    <source>
        <dbReference type="EMBL" id="MDQ1105173.1"/>
    </source>
</evidence>
<feature type="compositionally biased region" description="Low complexity" evidence="1">
    <location>
        <begin position="231"/>
        <end position="252"/>
    </location>
</feature>
<protein>
    <submittedName>
        <fullName evidence="3">Uncharacterized protein</fullName>
    </submittedName>
</protein>
<accession>A0AAJ1X131</accession>
<feature type="region of interest" description="Disordered" evidence="1">
    <location>
        <begin position="165"/>
        <end position="192"/>
    </location>
</feature>
<dbReference type="Proteomes" id="UP001239215">
    <property type="component" value="Unassembled WGS sequence"/>
</dbReference>
<sequence length="367" mass="37004">MDIDDAALHAWAPGLAPAVAGLPADRRTWRINRSGVRGLLAASSAGLTWSEQGGLVTRPFTDVASLELVGVNGVVLHVHGLLPARLTFPDVRDRDAFAQVLHAQRAAGHGPAPAAPVAPTVLTVPIEQLPPLTVVPVAPGQALPVPPVAVPPVAAAPVAAPAAPVAARGRSGPSPFGPPTARSAAPQVPPVPPALEVPVAPAWPTSSSYPAHPTYPTYPAYSGPALPPAPQAAAPHAPQARPSSHPPSSSRLRAARLAEERRAGMVPGPTAAPEAPQHAQHPQHPRSPTAAAPSGDLAVTRLRDGLLVAGFLAGVGVLLAFFSSQAASQSVQSTGSHVLTYVGIGLVVLGVATALVTAGRALGGSQR</sequence>
<keyword evidence="2" id="KW-1133">Transmembrane helix</keyword>
<dbReference type="AlphaFoldDB" id="A0AAJ1X131"/>
<reference evidence="3" key="1">
    <citation type="submission" date="2023-07" db="EMBL/GenBank/DDBJ databases">
        <title>Functional and genomic diversity of the sorghum phyllosphere microbiome.</title>
        <authorList>
            <person name="Shade A."/>
        </authorList>
    </citation>
    <scope>NUCLEOTIDE SEQUENCE</scope>
    <source>
        <strain evidence="3">SORGH_AS_1067</strain>
    </source>
</reference>
<evidence type="ECO:0000256" key="1">
    <source>
        <dbReference type="SAM" id="MobiDB-lite"/>
    </source>
</evidence>
<feature type="transmembrane region" description="Helical" evidence="2">
    <location>
        <begin position="306"/>
        <end position="326"/>
    </location>
</feature>